<gene>
    <name evidence="2" type="primary">DHRS1_7</name>
    <name evidence="2" type="ORF">KIN20_019290</name>
</gene>
<protein>
    <submittedName>
        <fullName evidence="2">Dehydrogenase reductase SDR member 1</fullName>
    </submittedName>
</protein>
<evidence type="ECO:0000256" key="1">
    <source>
        <dbReference type="SAM" id="Coils"/>
    </source>
</evidence>
<keyword evidence="1" id="KW-0175">Coiled coil</keyword>
<dbReference type="Gene3D" id="3.40.50.720">
    <property type="entry name" value="NAD(P)-binding Rossmann-like Domain"/>
    <property type="match status" value="1"/>
</dbReference>
<dbReference type="InterPro" id="IPR036291">
    <property type="entry name" value="NAD(P)-bd_dom_sf"/>
</dbReference>
<evidence type="ECO:0000313" key="3">
    <source>
        <dbReference type="Proteomes" id="UP001196413"/>
    </source>
</evidence>
<accession>A0AAD5N4N6</accession>
<organism evidence="2 3">
    <name type="scientific">Parelaphostrongylus tenuis</name>
    <name type="common">Meningeal worm</name>
    <dbReference type="NCBI Taxonomy" id="148309"/>
    <lineage>
        <taxon>Eukaryota</taxon>
        <taxon>Metazoa</taxon>
        <taxon>Ecdysozoa</taxon>
        <taxon>Nematoda</taxon>
        <taxon>Chromadorea</taxon>
        <taxon>Rhabditida</taxon>
        <taxon>Rhabditina</taxon>
        <taxon>Rhabditomorpha</taxon>
        <taxon>Strongyloidea</taxon>
        <taxon>Metastrongylidae</taxon>
        <taxon>Parelaphostrongylus</taxon>
    </lineage>
</organism>
<evidence type="ECO:0000313" key="2">
    <source>
        <dbReference type="EMBL" id="KAJ1360346.1"/>
    </source>
</evidence>
<sequence length="161" mass="18206">MIDRMSADMAVELKQYGVSIVSLWPGMVKTELSEMLRDENKLEKMVQQSRNQLDRAFKQSESTESVGKAIVALAADAKVQKESGKVLMTDDLANEYGFKDIDGEEMTCDCLIVIKSVILPVDSTVMKFFHKLLPNTCTLISKESSVLSNHQLFYEIIYERD</sequence>
<keyword evidence="3" id="KW-1185">Reference proteome</keyword>
<comment type="caution">
    <text evidence="2">The sequence shown here is derived from an EMBL/GenBank/DDBJ whole genome shotgun (WGS) entry which is preliminary data.</text>
</comment>
<name>A0AAD5N4N6_PARTN</name>
<dbReference type="PANTHER" id="PTHR44147">
    <property type="entry name" value="DEHYDROGENASE/REDUCTASE SDR FAMILY MEMBER 1"/>
    <property type="match status" value="1"/>
</dbReference>
<dbReference type="PANTHER" id="PTHR44147:SF2">
    <property type="entry name" value="DEHYDROGENASE_REDUCTASE SDR FAMILY MEMBER 1"/>
    <property type="match status" value="1"/>
</dbReference>
<reference evidence="2" key="1">
    <citation type="submission" date="2021-06" db="EMBL/GenBank/DDBJ databases">
        <title>Parelaphostrongylus tenuis whole genome reference sequence.</title>
        <authorList>
            <person name="Garwood T.J."/>
            <person name="Larsen P.A."/>
            <person name="Fountain-Jones N.M."/>
            <person name="Garbe J.R."/>
            <person name="Macchietto M.G."/>
            <person name="Kania S.A."/>
            <person name="Gerhold R.W."/>
            <person name="Richards J.E."/>
            <person name="Wolf T.M."/>
        </authorList>
    </citation>
    <scope>NUCLEOTIDE SEQUENCE</scope>
    <source>
        <strain evidence="2">MNPRO001-30</strain>
        <tissue evidence="2">Meninges</tissue>
    </source>
</reference>
<dbReference type="AlphaFoldDB" id="A0AAD5N4N6"/>
<dbReference type="Proteomes" id="UP001196413">
    <property type="component" value="Unassembled WGS sequence"/>
</dbReference>
<proteinExistence type="predicted"/>
<dbReference type="EMBL" id="JAHQIW010003844">
    <property type="protein sequence ID" value="KAJ1360346.1"/>
    <property type="molecule type" value="Genomic_DNA"/>
</dbReference>
<dbReference type="SUPFAM" id="SSF51735">
    <property type="entry name" value="NAD(P)-binding Rossmann-fold domains"/>
    <property type="match status" value="1"/>
</dbReference>
<feature type="coiled-coil region" evidence="1">
    <location>
        <begin position="32"/>
        <end position="59"/>
    </location>
</feature>